<dbReference type="PROSITE" id="PS51318">
    <property type="entry name" value="TAT"/>
    <property type="match status" value="1"/>
</dbReference>
<proteinExistence type="predicted"/>
<organism evidence="2 3">
    <name type="scientific">Faecalibacterium prausnitzii</name>
    <dbReference type="NCBI Taxonomy" id="853"/>
    <lineage>
        <taxon>Bacteria</taxon>
        <taxon>Bacillati</taxon>
        <taxon>Bacillota</taxon>
        <taxon>Clostridia</taxon>
        <taxon>Eubacteriales</taxon>
        <taxon>Oscillospiraceae</taxon>
        <taxon>Faecalibacterium</taxon>
    </lineage>
</organism>
<evidence type="ECO:0000256" key="1">
    <source>
        <dbReference type="SAM" id="SignalP"/>
    </source>
</evidence>
<reference evidence="2 3" key="1">
    <citation type="submission" date="2018-02" db="EMBL/GenBank/DDBJ databases">
        <title>Complete genome sequencing of Faecalibacterium prausnitzii strains isolated from the human gut.</title>
        <authorList>
            <person name="Fitzgerald B.C."/>
            <person name="Shkoporov A.N."/>
            <person name="Ross P.R."/>
            <person name="Hill C."/>
        </authorList>
    </citation>
    <scope>NUCLEOTIDE SEQUENCE [LARGE SCALE GENOMIC DNA]</scope>
    <source>
        <strain evidence="2 3">APC923/51-1</strain>
    </source>
</reference>
<dbReference type="InterPro" id="IPR006311">
    <property type="entry name" value="TAT_signal"/>
</dbReference>
<dbReference type="Proteomes" id="UP000251281">
    <property type="component" value="Unassembled WGS sequence"/>
</dbReference>
<feature type="chain" id="PRO_5038815245" description="Twin-arginine translocation signal domain-containing protein" evidence="1">
    <location>
        <begin position="22"/>
        <end position="197"/>
    </location>
</feature>
<name>A0A329UBD1_9FIRM</name>
<evidence type="ECO:0000313" key="2">
    <source>
        <dbReference type="EMBL" id="RAW58480.1"/>
    </source>
</evidence>
<comment type="caution">
    <text evidence="2">The sequence shown here is derived from an EMBL/GenBank/DDBJ whole genome shotgun (WGS) entry which is preliminary data.</text>
</comment>
<dbReference type="InterPro" id="IPR019546">
    <property type="entry name" value="TAT_signal_bac_arc"/>
</dbReference>
<sequence length="197" mass="21183">MSTISRRTFLKLAGVTAVATAGASMLTGCSWFDDVKLVIMGSVDDGKTYTEVFSKTMPRILINTVKGNLNLALKLVKEQGPEAYRGADVTVDKDYPNCLTFVKDKETGKESMIIAVKVAMVEVEYEVLVNGKSVTSGKHSFPKGVTGIDEDTARKIIAEVAKNNDKVPANYEFDSTVANNLKVVNGKITVALKVAAA</sequence>
<dbReference type="NCBIfam" id="TIGR01409">
    <property type="entry name" value="TAT_signal_seq"/>
    <property type="match status" value="1"/>
</dbReference>
<protein>
    <recommendedName>
        <fullName evidence="4">Twin-arginine translocation signal domain-containing protein</fullName>
    </recommendedName>
</protein>
<keyword evidence="1" id="KW-0732">Signal</keyword>
<gene>
    <name evidence="2" type="ORF">C4N24_05705</name>
</gene>
<dbReference type="EMBL" id="PRLD01000004">
    <property type="protein sequence ID" value="RAW58480.1"/>
    <property type="molecule type" value="Genomic_DNA"/>
</dbReference>
<evidence type="ECO:0000313" key="3">
    <source>
        <dbReference type="Proteomes" id="UP000251281"/>
    </source>
</evidence>
<feature type="signal peptide" evidence="1">
    <location>
        <begin position="1"/>
        <end position="21"/>
    </location>
</feature>
<dbReference type="PROSITE" id="PS51257">
    <property type="entry name" value="PROKAR_LIPOPROTEIN"/>
    <property type="match status" value="1"/>
</dbReference>
<dbReference type="AlphaFoldDB" id="A0A329UBD1"/>
<dbReference type="RefSeq" id="WP_112090662.1">
    <property type="nucleotide sequence ID" value="NZ_JAWHPV010000002.1"/>
</dbReference>
<evidence type="ECO:0008006" key="4">
    <source>
        <dbReference type="Google" id="ProtNLM"/>
    </source>
</evidence>
<accession>A0A329UBD1</accession>